<feature type="region of interest" description="Disordered" evidence="1">
    <location>
        <begin position="55"/>
        <end position="85"/>
    </location>
</feature>
<evidence type="ECO:0000313" key="3">
    <source>
        <dbReference type="Proteomes" id="UP000177122"/>
    </source>
</evidence>
<feature type="compositionally biased region" description="Basic and acidic residues" evidence="1">
    <location>
        <begin position="74"/>
        <end position="84"/>
    </location>
</feature>
<dbReference type="EMBL" id="MHLI01000010">
    <property type="protein sequence ID" value="OGZ05513.1"/>
    <property type="molecule type" value="Genomic_DNA"/>
</dbReference>
<comment type="caution">
    <text evidence="2">The sequence shown here is derived from an EMBL/GenBank/DDBJ whole genome shotgun (WGS) entry which is preliminary data.</text>
</comment>
<reference evidence="2 3" key="1">
    <citation type="journal article" date="2016" name="Nat. Commun.">
        <title>Thousands of microbial genomes shed light on interconnected biogeochemical processes in an aquifer system.</title>
        <authorList>
            <person name="Anantharaman K."/>
            <person name="Brown C.T."/>
            <person name="Hug L.A."/>
            <person name="Sharon I."/>
            <person name="Castelle C.J."/>
            <person name="Probst A.J."/>
            <person name="Thomas B.C."/>
            <person name="Singh A."/>
            <person name="Wilkins M.J."/>
            <person name="Karaoz U."/>
            <person name="Brodie E.L."/>
            <person name="Williams K.H."/>
            <person name="Hubbard S.S."/>
            <person name="Banfield J.F."/>
        </authorList>
    </citation>
    <scope>NUCLEOTIDE SEQUENCE [LARGE SCALE GENOMIC DNA]</scope>
</reference>
<evidence type="ECO:0000313" key="2">
    <source>
        <dbReference type="EMBL" id="OGZ05513.1"/>
    </source>
</evidence>
<sequence length="120" mass="13429">MSGKEKFIQGLKNLGFEVENLEGNRLAFALSVNEGTLAGKTVRVGVDVPGDFELTAPHGPHIHPRTLPTNTSSQEHRDRIHDSDFGPEWMHLSRPHPSWESSKRNVDVYLAHVIKLLNTL</sequence>
<organism evidence="2 3">
    <name type="scientific">Candidatus Lloydbacteria bacterium RIFCSPHIGHO2_01_FULL_49_22</name>
    <dbReference type="NCBI Taxonomy" id="1798658"/>
    <lineage>
        <taxon>Bacteria</taxon>
        <taxon>Candidatus Lloydiibacteriota</taxon>
    </lineage>
</organism>
<gene>
    <name evidence="2" type="ORF">A2845_05910</name>
</gene>
<dbReference type="AlphaFoldDB" id="A0A1G2CVZ0"/>
<dbReference type="Proteomes" id="UP000177122">
    <property type="component" value="Unassembled WGS sequence"/>
</dbReference>
<name>A0A1G2CVZ0_9BACT</name>
<evidence type="ECO:0000256" key="1">
    <source>
        <dbReference type="SAM" id="MobiDB-lite"/>
    </source>
</evidence>
<proteinExistence type="predicted"/>
<protein>
    <submittedName>
        <fullName evidence="2">Uncharacterized protein</fullName>
    </submittedName>
</protein>
<accession>A0A1G2CVZ0</accession>